<dbReference type="OrthoDB" id="1554806at2759"/>
<keyword evidence="2" id="KW-1185">Reference proteome</keyword>
<proteinExistence type="predicted"/>
<evidence type="ECO:0000313" key="1">
    <source>
        <dbReference type="EMBL" id="KAF6137987.1"/>
    </source>
</evidence>
<name>A0A7J7L5U5_9MAGN</name>
<organism evidence="1 2">
    <name type="scientific">Kingdonia uniflora</name>
    <dbReference type="NCBI Taxonomy" id="39325"/>
    <lineage>
        <taxon>Eukaryota</taxon>
        <taxon>Viridiplantae</taxon>
        <taxon>Streptophyta</taxon>
        <taxon>Embryophyta</taxon>
        <taxon>Tracheophyta</taxon>
        <taxon>Spermatophyta</taxon>
        <taxon>Magnoliopsida</taxon>
        <taxon>Ranunculales</taxon>
        <taxon>Circaeasteraceae</taxon>
        <taxon>Kingdonia</taxon>
    </lineage>
</organism>
<sequence>MVKLKLELLISIFVALFLISLSFASSNSPFLVAHKKVSLTRLKSGADRVLVSIDIYNQGSA</sequence>
<gene>
    <name evidence="1" type="ORF">GIB67_041860</name>
</gene>
<evidence type="ECO:0000313" key="2">
    <source>
        <dbReference type="Proteomes" id="UP000541444"/>
    </source>
</evidence>
<protein>
    <recommendedName>
        <fullName evidence="3">Translocon-associated protein subunit beta</fullName>
    </recommendedName>
</protein>
<dbReference type="EMBL" id="JACGCM010002618">
    <property type="protein sequence ID" value="KAF6137987.1"/>
    <property type="molecule type" value="Genomic_DNA"/>
</dbReference>
<evidence type="ECO:0008006" key="3">
    <source>
        <dbReference type="Google" id="ProtNLM"/>
    </source>
</evidence>
<dbReference type="AlphaFoldDB" id="A0A7J7L5U5"/>
<comment type="caution">
    <text evidence="1">The sequence shown here is derived from an EMBL/GenBank/DDBJ whole genome shotgun (WGS) entry which is preliminary data.</text>
</comment>
<dbReference type="Proteomes" id="UP000541444">
    <property type="component" value="Unassembled WGS sequence"/>
</dbReference>
<accession>A0A7J7L5U5</accession>
<dbReference type="Pfam" id="PF05753">
    <property type="entry name" value="TRAP_beta"/>
    <property type="match status" value="1"/>
</dbReference>
<reference evidence="1 2" key="1">
    <citation type="journal article" date="2020" name="IScience">
        <title>Genome Sequencing of the Endangered Kingdonia uniflora (Circaeasteraceae, Ranunculales) Reveals Potential Mechanisms of Evolutionary Specialization.</title>
        <authorList>
            <person name="Sun Y."/>
            <person name="Deng T."/>
            <person name="Zhang A."/>
            <person name="Moore M.J."/>
            <person name="Landis J.B."/>
            <person name="Lin N."/>
            <person name="Zhang H."/>
            <person name="Zhang X."/>
            <person name="Huang J."/>
            <person name="Zhang X."/>
            <person name="Sun H."/>
            <person name="Wang H."/>
        </authorList>
    </citation>
    <scope>NUCLEOTIDE SEQUENCE [LARGE SCALE GENOMIC DNA]</scope>
    <source>
        <strain evidence="1">TB1705</strain>
        <tissue evidence="1">Leaf</tissue>
    </source>
</reference>